<feature type="region of interest" description="Disordered" evidence="1">
    <location>
        <begin position="1"/>
        <end position="48"/>
    </location>
</feature>
<evidence type="ECO:0000256" key="1">
    <source>
        <dbReference type="SAM" id="MobiDB-lite"/>
    </source>
</evidence>
<protein>
    <submittedName>
        <fullName evidence="2">Uncharacterized protein</fullName>
    </submittedName>
</protein>
<feature type="region of interest" description="Disordered" evidence="1">
    <location>
        <begin position="99"/>
        <end position="148"/>
    </location>
</feature>
<reference evidence="2" key="1">
    <citation type="submission" date="2023-04" db="EMBL/GenBank/DDBJ databases">
        <authorList>
            <consortium name="ELIXIR-Norway"/>
        </authorList>
    </citation>
    <scope>NUCLEOTIDE SEQUENCE [LARGE SCALE GENOMIC DNA]</scope>
</reference>
<name>A0ABN8XWT8_RANTA</name>
<sequence>MQKQEGIRGPCTHVCRKRTRRVAGDPTGARRRSQPKKTAPADIKPAPAQALRRHDRAYFLTSEWTESLGFAEGLRSRNHEAVAILGGCCGRRMRTLLLNSPGGGPSRAQHVKKRATTGHLQEPWGSDYGGEEFTSSRHCRTGGASETP</sequence>
<organism evidence="2 3">
    <name type="scientific">Rangifer tarandus platyrhynchus</name>
    <name type="common">Svalbard reindeer</name>
    <dbReference type="NCBI Taxonomy" id="3082113"/>
    <lineage>
        <taxon>Eukaryota</taxon>
        <taxon>Metazoa</taxon>
        <taxon>Chordata</taxon>
        <taxon>Craniata</taxon>
        <taxon>Vertebrata</taxon>
        <taxon>Euteleostomi</taxon>
        <taxon>Mammalia</taxon>
        <taxon>Eutheria</taxon>
        <taxon>Laurasiatheria</taxon>
        <taxon>Artiodactyla</taxon>
        <taxon>Ruminantia</taxon>
        <taxon>Pecora</taxon>
        <taxon>Cervidae</taxon>
        <taxon>Odocoileinae</taxon>
        <taxon>Rangifer</taxon>
    </lineage>
</organism>
<dbReference type="EMBL" id="OX459947">
    <property type="protein sequence ID" value="CAI9153850.1"/>
    <property type="molecule type" value="Genomic_DNA"/>
</dbReference>
<evidence type="ECO:0000313" key="2">
    <source>
        <dbReference type="EMBL" id="CAI9153850.1"/>
    </source>
</evidence>
<evidence type="ECO:0000313" key="3">
    <source>
        <dbReference type="Proteomes" id="UP001176941"/>
    </source>
</evidence>
<proteinExistence type="predicted"/>
<dbReference type="Proteomes" id="UP001176941">
    <property type="component" value="Chromosome 11"/>
</dbReference>
<keyword evidence="3" id="KW-1185">Reference proteome</keyword>
<gene>
    <name evidence="2" type="ORF">MRATA1EN1_LOCUS2812</name>
</gene>
<accession>A0ABN8XWT8</accession>